<dbReference type="EMBL" id="CP018099">
    <property type="protein sequence ID" value="APF19075.1"/>
    <property type="molecule type" value="Genomic_DNA"/>
</dbReference>
<reference evidence="1 4" key="2">
    <citation type="submission" date="2016-11" db="EMBL/GenBank/DDBJ databases">
        <title>Genomic analysis of Caldithrix abyssi and proposal of a novel bacterial phylum Caldithrichaeota.</title>
        <authorList>
            <person name="Kublanov I."/>
            <person name="Sigalova O."/>
            <person name="Gavrilov S."/>
            <person name="Lebedinsky A."/>
            <person name="Ivanova N."/>
            <person name="Daum C."/>
            <person name="Reddy T."/>
            <person name="Klenk H.P."/>
            <person name="Goker M."/>
            <person name="Reva O."/>
            <person name="Miroshnichenko M."/>
            <person name="Kyprides N."/>
            <person name="Woyke T."/>
            <person name="Gelfand M."/>
        </authorList>
    </citation>
    <scope>NUCLEOTIDE SEQUENCE [LARGE SCALE GENOMIC DNA]</scope>
    <source>
        <strain evidence="1 4">LF13</strain>
    </source>
</reference>
<dbReference type="Proteomes" id="UP000004671">
    <property type="component" value="Chromosome"/>
</dbReference>
<organism evidence="2 3">
    <name type="scientific">Caldithrix abyssi DSM 13497</name>
    <dbReference type="NCBI Taxonomy" id="880073"/>
    <lineage>
        <taxon>Bacteria</taxon>
        <taxon>Pseudomonadati</taxon>
        <taxon>Calditrichota</taxon>
        <taxon>Calditrichia</taxon>
        <taxon>Calditrichales</taxon>
        <taxon>Calditrichaceae</taxon>
        <taxon>Caldithrix</taxon>
    </lineage>
</organism>
<keyword evidence="3" id="KW-1185">Reference proteome</keyword>
<evidence type="ECO:0000313" key="3">
    <source>
        <dbReference type="Proteomes" id="UP000004671"/>
    </source>
</evidence>
<dbReference type="EMBL" id="CM001402">
    <property type="protein sequence ID" value="EHO43015.1"/>
    <property type="molecule type" value="Genomic_DNA"/>
</dbReference>
<dbReference type="eggNOG" id="COG4856">
    <property type="taxonomic scope" value="Bacteria"/>
</dbReference>
<dbReference type="Gene3D" id="2.170.120.30">
    <property type="match status" value="1"/>
</dbReference>
<dbReference type="KEGG" id="caby:Cabys_2326"/>
<dbReference type="PaxDb" id="880073-Calab_3415"/>
<evidence type="ECO:0000313" key="2">
    <source>
        <dbReference type="EMBL" id="EHO43015.1"/>
    </source>
</evidence>
<dbReference type="STRING" id="880073.Cabys_2326"/>
<proteinExistence type="predicted"/>
<name>H1XWB0_CALAY</name>
<dbReference type="Gene3D" id="2.170.120.40">
    <property type="entry name" value="YbbR-like domain"/>
    <property type="match status" value="1"/>
</dbReference>
<dbReference type="AlphaFoldDB" id="H1XWB0"/>
<sequence precursor="true">MKLLGKDLKHSDYRALLGSFFLALLLWAAVTTNKVYTIRVNLPFEITRLAEGYVLSEQPPRTISLKLRGKGRALLALYFYKPIIRLELPSVDHSMEIDLNEYQNQFYVGQELGITIEGVLEPKKLALKVDRYREVFKPVQIKYRIKPMPGYSLTGVEPETDSVMVMGPANLVNEIEKIESETITVENVRYPFSERLHLFSPYPEIVEIAPRQISVKFVIEQIVERQLYNIPIQIIGAPKDIEPLPIPPVVSVRVKGSEGRIKDIEPGQITAIFNYDEDYRIGRNHYVPKIELPEGVSVVQVSPKSFRLMLKKKDHNQ</sequence>
<accession>H1XWB0</accession>
<dbReference type="InParanoid" id="H1XWB0"/>
<dbReference type="InterPro" id="IPR012505">
    <property type="entry name" value="YbbR"/>
</dbReference>
<dbReference type="HOGENOM" id="CLU_876271_0_0_0"/>
<reference evidence="2 3" key="1">
    <citation type="submission" date="2011-09" db="EMBL/GenBank/DDBJ databases">
        <title>The permanent draft genome of Caldithrix abyssi DSM 13497.</title>
        <authorList>
            <consortium name="US DOE Joint Genome Institute (JGI-PGF)"/>
            <person name="Lucas S."/>
            <person name="Han J."/>
            <person name="Lapidus A."/>
            <person name="Bruce D."/>
            <person name="Goodwin L."/>
            <person name="Pitluck S."/>
            <person name="Peters L."/>
            <person name="Kyrpides N."/>
            <person name="Mavromatis K."/>
            <person name="Ivanova N."/>
            <person name="Mikhailova N."/>
            <person name="Chertkov O."/>
            <person name="Detter J.C."/>
            <person name="Tapia R."/>
            <person name="Han C."/>
            <person name="Land M."/>
            <person name="Hauser L."/>
            <person name="Markowitz V."/>
            <person name="Cheng J.-F."/>
            <person name="Hugenholtz P."/>
            <person name="Woyke T."/>
            <person name="Wu D."/>
            <person name="Spring S."/>
            <person name="Brambilla E."/>
            <person name="Klenk H.-P."/>
            <person name="Eisen J.A."/>
        </authorList>
    </citation>
    <scope>NUCLEOTIDE SEQUENCE [LARGE SCALE GENOMIC DNA]</scope>
    <source>
        <strain evidence="2 3">DSM 13497</strain>
    </source>
</reference>
<dbReference type="Proteomes" id="UP000183868">
    <property type="component" value="Chromosome"/>
</dbReference>
<protein>
    <submittedName>
        <fullName evidence="1">YbbR domain-containing protein</fullName>
    </submittedName>
    <submittedName>
        <fullName evidence="2">YbbR family protein</fullName>
    </submittedName>
</protein>
<dbReference type="Pfam" id="PF07949">
    <property type="entry name" value="YbbR"/>
    <property type="match status" value="1"/>
</dbReference>
<gene>
    <name evidence="1" type="primary">ybbR</name>
    <name evidence="1" type="ORF">Cabys_2326</name>
    <name evidence="2" type="ORF">Calab_3415</name>
</gene>
<evidence type="ECO:0000313" key="1">
    <source>
        <dbReference type="EMBL" id="APF19075.1"/>
    </source>
</evidence>
<evidence type="ECO:0000313" key="4">
    <source>
        <dbReference type="Proteomes" id="UP000183868"/>
    </source>
</evidence>
<dbReference type="PANTHER" id="PTHR37804:SF1">
    <property type="entry name" value="CDAA REGULATORY PROTEIN CDAR"/>
    <property type="match status" value="1"/>
</dbReference>
<dbReference type="RefSeq" id="WP_006930474.1">
    <property type="nucleotide sequence ID" value="NZ_CM001402.1"/>
</dbReference>
<dbReference type="PANTHER" id="PTHR37804">
    <property type="entry name" value="CDAA REGULATORY PROTEIN CDAR"/>
    <property type="match status" value="1"/>
</dbReference>
<dbReference type="InterPro" id="IPR053154">
    <property type="entry name" value="c-di-AMP_regulator"/>
</dbReference>